<evidence type="ECO:0000256" key="1">
    <source>
        <dbReference type="ARBA" id="ARBA00004651"/>
    </source>
</evidence>
<evidence type="ECO:0000256" key="4">
    <source>
        <dbReference type="ARBA" id="ARBA00022692"/>
    </source>
</evidence>
<keyword evidence="3" id="KW-1003">Cell membrane</keyword>
<evidence type="ECO:0000313" key="12">
    <source>
        <dbReference type="Proteomes" id="UP000012429"/>
    </source>
</evidence>
<sequence length="745" mass="80582">MPAGKRRIVCPKADRSVRLREGRRMKNVGSARRSIGALLFCLFALTAPLSAFAQSTAAAQPAAPTPDKVRELIQLMNEPDVRQWLASQLGNQPAASTNPAPAGGDQMSVLSGLLGHTRRHFEIVSAAAMTLPDQVMTASERLEGEGKAVGLLRIIIQIIILFFLGQVAEFVVARVINSKRMRREERAADTETELQAARSQFLGGVVPAIIHGLVTLIPLLAFDWPPAIESFAIACVIALVSIRLAISIGKLVMELIAMRRANDILDEDGGTARIAERRRVARYWYRRCTLFAIYFACGWAIMQAVTSLGFSAGALDLIGYTLGIGLFLIAATAVWSRPVAPENRGARTVSWLLTIFFVALWCLWVAGFDGLLWLGIYAILLPRILSVATQAIEALHDAADGIFGAGKLAAVLLDRGLRALIITFAALWLGKMLGVEAHAMMSGSESVIGKIARGILGGIVILLVADLVWQLAKTYIDGKVMQSLPAVGDSEEMRASRARLQTLLPIFRNILAVVIGIIAIMMVLSGLGVQIGPLIAGAGVVGVAVGFGAQTIVKDVISGVFYLWDDAFRIGEYIESGRYKGVVESFSLRSVKLRHQRGPLATIPFGSLGAVNNMNRDWAIDKIIVKVTYDTDLVKLKKIIKDIGQRLLEDEDLKPNIIQTLKMKGVEQFGDFAIEIRLAITAKPNELSVIRRSALALIKQAFDENGIQFAVPTVQVASDKDAAAAAARQLVQMRAADVEGEQQAG</sequence>
<dbReference type="PANTHER" id="PTHR30460:SF0">
    <property type="entry name" value="MODERATE CONDUCTANCE MECHANOSENSITIVE CHANNEL YBIO"/>
    <property type="match status" value="1"/>
</dbReference>
<name>N6TVR7_9HYPH</name>
<dbReference type="Pfam" id="PF21082">
    <property type="entry name" value="MS_channel_3rd"/>
    <property type="match status" value="1"/>
</dbReference>
<feature type="domain" description="Mechanosensitive ion channel MscS" evidence="8">
    <location>
        <begin position="551"/>
        <end position="615"/>
    </location>
</feature>
<dbReference type="SUPFAM" id="SSF82861">
    <property type="entry name" value="Mechanosensitive channel protein MscS (YggB), transmembrane region"/>
    <property type="match status" value="1"/>
</dbReference>
<feature type="domain" description="Mechanosensitive ion channel transmembrane helices 2/3" evidence="10">
    <location>
        <begin position="509"/>
        <end position="550"/>
    </location>
</feature>
<dbReference type="Proteomes" id="UP000012429">
    <property type="component" value="Unassembled WGS sequence"/>
</dbReference>
<feature type="transmembrane region" description="Helical" evidence="7">
    <location>
        <begin position="154"/>
        <end position="176"/>
    </location>
</feature>
<reference evidence="11 12" key="1">
    <citation type="journal article" date="2012" name="BMC Genomics">
        <title>Genomic basis of broad host range and environmental adaptability of Rhizobium tropici CIAT 899 and Rhizobium sp. PRF 81 which are used in inoculants for common bean (Phaseolus vulgaris L.).</title>
        <authorList>
            <person name="Ormeno-Orrillo E."/>
            <person name="Menna P."/>
            <person name="Almeida L.G."/>
            <person name="Ollero F.J."/>
            <person name="Nicolas M.F."/>
            <person name="Pains Rodrigues E."/>
            <person name="Shigueyoshi Nakatani A."/>
            <person name="Silva Batista J.S."/>
            <person name="Oliveira Chueire L.M."/>
            <person name="Souza R.C."/>
            <person name="Ribeiro Vasconcelos A.T."/>
            <person name="Megias M."/>
            <person name="Hungria M."/>
            <person name="Martinez-Romero E."/>
        </authorList>
    </citation>
    <scope>NUCLEOTIDE SEQUENCE [LARGE SCALE GENOMIC DNA]</scope>
    <source>
        <strain evidence="11 12">PRF 81</strain>
    </source>
</reference>
<keyword evidence="4 7" id="KW-0812">Transmembrane</keyword>
<dbReference type="InterPro" id="IPR049142">
    <property type="entry name" value="MS_channel_1st"/>
</dbReference>
<dbReference type="SUPFAM" id="SSF50182">
    <property type="entry name" value="Sm-like ribonucleoproteins"/>
    <property type="match status" value="1"/>
</dbReference>
<comment type="subcellular location">
    <subcellularLocation>
        <location evidence="1">Cell membrane</location>
        <topology evidence="1">Multi-pass membrane protein</topology>
    </subcellularLocation>
</comment>
<dbReference type="STRING" id="363754.RHSP_72894"/>
<dbReference type="PATRIC" id="fig|363754.4.peg.6390"/>
<feature type="transmembrane region" description="Helical" evidence="7">
    <location>
        <begin position="284"/>
        <end position="305"/>
    </location>
</feature>
<dbReference type="Pfam" id="PF21088">
    <property type="entry name" value="MS_channel_1st"/>
    <property type="match status" value="1"/>
</dbReference>
<comment type="similarity">
    <text evidence="2">Belongs to the MscS (TC 1.A.23) family.</text>
</comment>
<dbReference type="AlphaFoldDB" id="N6TVR7"/>
<evidence type="ECO:0000256" key="3">
    <source>
        <dbReference type="ARBA" id="ARBA00022475"/>
    </source>
</evidence>
<dbReference type="EMBL" id="AQHN01000089">
    <property type="protein sequence ID" value="ENN84524.1"/>
    <property type="molecule type" value="Genomic_DNA"/>
</dbReference>
<evidence type="ECO:0000259" key="9">
    <source>
        <dbReference type="Pfam" id="PF21082"/>
    </source>
</evidence>
<feature type="transmembrane region" description="Helical" evidence="7">
    <location>
        <begin position="506"/>
        <end position="528"/>
    </location>
</feature>
<keyword evidence="5 7" id="KW-1133">Transmembrane helix</keyword>
<comment type="caution">
    <text evidence="11">The sequence shown here is derived from an EMBL/GenBank/DDBJ whole genome shotgun (WGS) entry which is preliminary data.</text>
</comment>
<gene>
    <name evidence="11" type="ORF">RHSP_72894</name>
</gene>
<evidence type="ECO:0000256" key="7">
    <source>
        <dbReference type="SAM" id="Phobius"/>
    </source>
</evidence>
<dbReference type="InterPro" id="IPR023408">
    <property type="entry name" value="MscS_beta-dom_sf"/>
</dbReference>
<feature type="transmembrane region" description="Helical" evidence="7">
    <location>
        <begin position="372"/>
        <end position="395"/>
    </location>
</feature>
<dbReference type="Gene3D" id="1.10.287.1260">
    <property type="match status" value="1"/>
</dbReference>
<feature type="domain" description="Mechanosensitive ion channel MscS C-terminal" evidence="9">
    <location>
        <begin position="622"/>
        <end position="709"/>
    </location>
</feature>
<dbReference type="GO" id="GO:0008381">
    <property type="term" value="F:mechanosensitive monoatomic ion channel activity"/>
    <property type="evidence" value="ECO:0007669"/>
    <property type="project" value="InterPro"/>
</dbReference>
<evidence type="ECO:0000313" key="11">
    <source>
        <dbReference type="EMBL" id="ENN84524.1"/>
    </source>
</evidence>
<protein>
    <submittedName>
        <fullName evidence="11">Putative small-conductance mechanosensitive channel transmembrane protein</fullName>
    </submittedName>
</protein>
<dbReference type="Gene3D" id="2.30.30.60">
    <property type="match status" value="1"/>
</dbReference>
<dbReference type="InterPro" id="IPR045276">
    <property type="entry name" value="YbiO_bact"/>
</dbReference>
<dbReference type="InterPro" id="IPR049278">
    <property type="entry name" value="MS_channel_C"/>
</dbReference>
<feature type="transmembrane region" description="Helical" evidence="7">
    <location>
        <begin position="416"/>
        <end position="434"/>
    </location>
</feature>
<dbReference type="SUPFAM" id="SSF82689">
    <property type="entry name" value="Mechanosensitive channel protein MscS (YggB), C-terminal domain"/>
    <property type="match status" value="1"/>
</dbReference>
<proteinExistence type="inferred from homology"/>
<dbReference type="PANTHER" id="PTHR30460">
    <property type="entry name" value="MODERATE CONDUCTANCE MECHANOSENSITIVE CHANNEL YBIO"/>
    <property type="match status" value="1"/>
</dbReference>
<evidence type="ECO:0000256" key="5">
    <source>
        <dbReference type="ARBA" id="ARBA00022989"/>
    </source>
</evidence>
<evidence type="ECO:0000259" key="8">
    <source>
        <dbReference type="Pfam" id="PF00924"/>
    </source>
</evidence>
<evidence type="ECO:0000256" key="2">
    <source>
        <dbReference type="ARBA" id="ARBA00008017"/>
    </source>
</evidence>
<feature type="transmembrane region" description="Helical" evidence="7">
    <location>
        <begin position="348"/>
        <end position="366"/>
    </location>
</feature>
<evidence type="ECO:0000259" key="10">
    <source>
        <dbReference type="Pfam" id="PF21088"/>
    </source>
</evidence>
<organism evidence="11 12">
    <name type="scientific">Rhizobium freirei PRF 81</name>
    <dbReference type="NCBI Taxonomy" id="363754"/>
    <lineage>
        <taxon>Bacteria</taxon>
        <taxon>Pseudomonadati</taxon>
        <taxon>Pseudomonadota</taxon>
        <taxon>Alphaproteobacteria</taxon>
        <taxon>Hyphomicrobiales</taxon>
        <taxon>Rhizobiaceae</taxon>
        <taxon>Rhizobium/Agrobacterium group</taxon>
        <taxon>Rhizobium</taxon>
    </lineage>
</organism>
<dbReference type="InterPro" id="IPR010920">
    <property type="entry name" value="LSM_dom_sf"/>
</dbReference>
<dbReference type="InterPro" id="IPR011066">
    <property type="entry name" value="MscS_channel_C_sf"/>
</dbReference>
<dbReference type="GO" id="GO:0005886">
    <property type="term" value="C:plasma membrane"/>
    <property type="evidence" value="ECO:0007669"/>
    <property type="project" value="UniProtKB-SubCell"/>
</dbReference>
<feature type="transmembrane region" description="Helical" evidence="7">
    <location>
        <begin position="228"/>
        <end position="252"/>
    </location>
</feature>
<dbReference type="InterPro" id="IPR006685">
    <property type="entry name" value="MscS_channel_2nd"/>
</dbReference>
<feature type="transmembrane region" description="Helical" evidence="7">
    <location>
        <begin position="454"/>
        <end position="472"/>
    </location>
</feature>
<feature type="transmembrane region" description="Helical" evidence="7">
    <location>
        <begin position="201"/>
        <end position="222"/>
    </location>
</feature>
<evidence type="ECO:0000256" key="6">
    <source>
        <dbReference type="ARBA" id="ARBA00023136"/>
    </source>
</evidence>
<dbReference type="InterPro" id="IPR011014">
    <property type="entry name" value="MscS_channel_TM-2"/>
</dbReference>
<feature type="transmembrane region" description="Helical" evidence="7">
    <location>
        <begin position="534"/>
        <end position="553"/>
    </location>
</feature>
<feature type="transmembrane region" description="Helical" evidence="7">
    <location>
        <begin position="317"/>
        <end position="336"/>
    </location>
</feature>
<dbReference type="Gene3D" id="3.30.70.100">
    <property type="match status" value="1"/>
</dbReference>
<keyword evidence="12" id="KW-1185">Reference proteome</keyword>
<dbReference type="Pfam" id="PF00924">
    <property type="entry name" value="MS_channel_2nd"/>
    <property type="match status" value="1"/>
</dbReference>
<accession>N6TVR7</accession>
<keyword evidence="6 7" id="KW-0472">Membrane</keyword>